<evidence type="ECO:0000259" key="6">
    <source>
        <dbReference type="PROSITE" id="PS50003"/>
    </source>
</evidence>
<feature type="compositionally biased region" description="Polar residues" evidence="4">
    <location>
        <begin position="650"/>
        <end position="673"/>
    </location>
</feature>
<feature type="domain" description="WW" evidence="7">
    <location>
        <begin position="336"/>
        <end position="370"/>
    </location>
</feature>
<dbReference type="CDD" id="cd04403">
    <property type="entry name" value="RhoGAP_ARHGAP27_15_12_9"/>
    <property type="match status" value="1"/>
</dbReference>
<feature type="compositionally biased region" description="Basic and acidic residues" evidence="4">
    <location>
        <begin position="342"/>
        <end position="356"/>
    </location>
</feature>
<dbReference type="InterPro" id="IPR036020">
    <property type="entry name" value="WW_dom_sf"/>
</dbReference>
<feature type="region of interest" description="Disordered" evidence="4">
    <location>
        <begin position="561"/>
        <end position="583"/>
    </location>
</feature>
<dbReference type="Pfam" id="PF00018">
    <property type="entry name" value="SH3_1"/>
    <property type="match status" value="1"/>
</dbReference>
<dbReference type="Pfam" id="PF00620">
    <property type="entry name" value="RhoGAP"/>
    <property type="match status" value="1"/>
</dbReference>
<dbReference type="AlphaFoldDB" id="A0A9Q1CZW0"/>
<feature type="domain" description="WW" evidence="7">
    <location>
        <begin position="539"/>
        <end position="566"/>
    </location>
</feature>
<dbReference type="InterPro" id="IPR000198">
    <property type="entry name" value="RhoGAP_dom"/>
</dbReference>
<dbReference type="Proteomes" id="UP001152803">
    <property type="component" value="Unassembled WGS sequence"/>
</dbReference>
<dbReference type="PROSITE" id="PS50238">
    <property type="entry name" value="RHOGAP"/>
    <property type="match status" value="1"/>
</dbReference>
<dbReference type="PROSITE" id="PS50002">
    <property type="entry name" value="SH3"/>
    <property type="match status" value="1"/>
</dbReference>
<proteinExistence type="predicted"/>
<feature type="compositionally biased region" description="Basic and acidic residues" evidence="4">
    <location>
        <begin position="133"/>
        <end position="145"/>
    </location>
</feature>
<dbReference type="SMART" id="SM00233">
    <property type="entry name" value="PH"/>
    <property type="match status" value="1"/>
</dbReference>
<dbReference type="InterPro" id="IPR001452">
    <property type="entry name" value="SH3_domain"/>
</dbReference>
<dbReference type="PANTHER" id="PTHR23176:SF104">
    <property type="entry name" value="RHO GTPASE-ACTIVATING PROTEIN 27"/>
    <property type="match status" value="1"/>
</dbReference>
<feature type="compositionally biased region" description="Acidic residues" evidence="4">
    <location>
        <begin position="473"/>
        <end position="483"/>
    </location>
</feature>
<feature type="domain" description="SH3" evidence="5">
    <location>
        <begin position="5"/>
        <end position="68"/>
    </location>
</feature>
<dbReference type="PANTHER" id="PTHR23176">
    <property type="entry name" value="RHO/RAC/CDC GTPASE-ACTIVATING PROTEIN"/>
    <property type="match status" value="1"/>
</dbReference>
<dbReference type="InterPro" id="IPR001202">
    <property type="entry name" value="WW_dom"/>
</dbReference>
<evidence type="ECO:0000313" key="9">
    <source>
        <dbReference type="EMBL" id="KAJ8254410.1"/>
    </source>
</evidence>
<feature type="domain" description="WW" evidence="7">
    <location>
        <begin position="413"/>
        <end position="447"/>
    </location>
</feature>
<keyword evidence="1 3" id="KW-0728">SH3 domain</keyword>
<dbReference type="GO" id="GO:0005096">
    <property type="term" value="F:GTPase activator activity"/>
    <property type="evidence" value="ECO:0007669"/>
    <property type="project" value="UniProtKB-KW"/>
</dbReference>
<dbReference type="Pfam" id="PF00169">
    <property type="entry name" value="PH"/>
    <property type="match status" value="1"/>
</dbReference>
<evidence type="ECO:0000259" key="5">
    <source>
        <dbReference type="PROSITE" id="PS50002"/>
    </source>
</evidence>
<dbReference type="SMART" id="SM00324">
    <property type="entry name" value="RhoGAP"/>
    <property type="match status" value="1"/>
</dbReference>
<feature type="compositionally biased region" description="Pro residues" evidence="4">
    <location>
        <begin position="282"/>
        <end position="292"/>
    </location>
</feature>
<dbReference type="InterPro" id="IPR011993">
    <property type="entry name" value="PH-like_dom_sf"/>
</dbReference>
<name>A0A9Q1CZW0_CONCO</name>
<dbReference type="CDD" id="cd00201">
    <property type="entry name" value="WW"/>
    <property type="match status" value="2"/>
</dbReference>
<feature type="region of interest" description="Disordered" evidence="4">
    <location>
        <begin position="646"/>
        <end position="673"/>
    </location>
</feature>
<evidence type="ECO:0000313" key="10">
    <source>
        <dbReference type="Proteomes" id="UP001152803"/>
    </source>
</evidence>
<dbReference type="OrthoDB" id="79452at2759"/>
<dbReference type="SUPFAM" id="SSF48350">
    <property type="entry name" value="GTPase activation domain, GAP"/>
    <property type="match status" value="1"/>
</dbReference>
<feature type="compositionally biased region" description="Pro residues" evidence="4">
    <location>
        <begin position="383"/>
        <end position="411"/>
    </location>
</feature>
<dbReference type="InterPro" id="IPR036028">
    <property type="entry name" value="SH3-like_dom_sf"/>
</dbReference>
<dbReference type="Gene3D" id="1.10.555.10">
    <property type="entry name" value="Rho GTPase activation protein"/>
    <property type="match status" value="1"/>
</dbReference>
<dbReference type="Gene3D" id="2.30.30.40">
    <property type="entry name" value="SH3 Domains"/>
    <property type="match status" value="1"/>
</dbReference>
<dbReference type="InterPro" id="IPR050729">
    <property type="entry name" value="Rho-GAP"/>
</dbReference>
<feature type="domain" description="Rho-GAP" evidence="8">
    <location>
        <begin position="864"/>
        <end position="1053"/>
    </location>
</feature>
<dbReference type="Gene3D" id="2.20.70.10">
    <property type="match status" value="2"/>
</dbReference>
<feature type="compositionally biased region" description="Polar residues" evidence="4">
    <location>
        <begin position="434"/>
        <end position="443"/>
    </location>
</feature>
<feature type="region of interest" description="Disordered" evidence="4">
    <location>
        <begin position="797"/>
        <end position="836"/>
    </location>
</feature>
<feature type="compositionally biased region" description="Acidic residues" evidence="4">
    <location>
        <begin position="240"/>
        <end position="253"/>
    </location>
</feature>
<evidence type="ECO:0000256" key="1">
    <source>
        <dbReference type="ARBA" id="ARBA00022443"/>
    </source>
</evidence>
<feature type="compositionally biased region" description="Basic and acidic residues" evidence="4">
    <location>
        <begin position="200"/>
        <end position="217"/>
    </location>
</feature>
<feature type="compositionally biased region" description="Low complexity" evidence="4">
    <location>
        <begin position="169"/>
        <end position="183"/>
    </location>
</feature>
<feature type="compositionally biased region" description="Basic residues" evidence="4">
    <location>
        <begin position="101"/>
        <end position="111"/>
    </location>
</feature>
<gene>
    <name evidence="9" type="ORF">COCON_G00210220</name>
</gene>
<organism evidence="9 10">
    <name type="scientific">Conger conger</name>
    <name type="common">Conger eel</name>
    <name type="synonym">Muraena conger</name>
    <dbReference type="NCBI Taxonomy" id="82655"/>
    <lineage>
        <taxon>Eukaryota</taxon>
        <taxon>Metazoa</taxon>
        <taxon>Chordata</taxon>
        <taxon>Craniata</taxon>
        <taxon>Vertebrata</taxon>
        <taxon>Euteleostomi</taxon>
        <taxon>Actinopterygii</taxon>
        <taxon>Neopterygii</taxon>
        <taxon>Teleostei</taxon>
        <taxon>Anguilliformes</taxon>
        <taxon>Congridae</taxon>
        <taxon>Conger</taxon>
    </lineage>
</organism>
<dbReference type="SUPFAM" id="SSF50044">
    <property type="entry name" value="SH3-domain"/>
    <property type="match status" value="1"/>
</dbReference>
<dbReference type="SUPFAM" id="SSF51045">
    <property type="entry name" value="WW domain"/>
    <property type="match status" value="2"/>
</dbReference>
<dbReference type="FunFam" id="1.10.555.10:FF:000003">
    <property type="entry name" value="Putative rho GTPase-activating protein 12"/>
    <property type="match status" value="1"/>
</dbReference>
<reference evidence="9" key="1">
    <citation type="journal article" date="2023" name="Science">
        <title>Genome structures resolve the early diversification of teleost fishes.</title>
        <authorList>
            <person name="Parey E."/>
            <person name="Louis A."/>
            <person name="Montfort J."/>
            <person name="Bouchez O."/>
            <person name="Roques C."/>
            <person name="Iampietro C."/>
            <person name="Lluch J."/>
            <person name="Castinel A."/>
            <person name="Donnadieu C."/>
            <person name="Desvignes T."/>
            <person name="Floi Bucao C."/>
            <person name="Jouanno E."/>
            <person name="Wen M."/>
            <person name="Mejri S."/>
            <person name="Dirks R."/>
            <person name="Jansen H."/>
            <person name="Henkel C."/>
            <person name="Chen W.J."/>
            <person name="Zahm M."/>
            <person name="Cabau C."/>
            <person name="Klopp C."/>
            <person name="Thompson A.W."/>
            <person name="Robinson-Rechavi M."/>
            <person name="Braasch I."/>
            <person name="Lecointre G."/>
            <person name="Bobe J."/>
            <person name="Postlethwait J.H."/>
            <person name="Berthelot C."/>
            <person name="Roest Crollius H."/>
            <person name="Guiguen Y."/>
        </authorList>
    </citation>
    <scope>NUCLEOTIDE SEQUENCE</scope>
    <source>
        <strain evidence="9">Concon-B</strain>
    </source>
</reference>
<dbReference type="PROSITE" id="PS50020">
    <property type="entry name" value="WW_DOMAIN_2"/>
    <property type="match status" value="3"/>
</dbReference>
<dbReference type="InterPro" id="IPR001849">
    <property type="entry name" value="PH_domain"/>
</dbReference>
<feature type="region of interest" description="Disordered" evidence="4">
    <location>
        <begin position="73"/>
        <end position="496"/>
    </location>
</feature>
<evidence type="ECO:0000256" key="4">
    <source>
        <dbReference type="SAM" id="MobiDB-lite"/>
    </source>
</evidence>
<dbReference type="FunFam" id="2.30.29.30:FF:000100">
    <property type="entry name" value="Rho GTPase activating protein 12"/>
    <property type="match status" value="1"/>
</dbReference>
<dbReference type="Pfam" id="PF00397">
    <property type="entry name" value="WW"/>
    <property type="match status" value="2"/>
</dbReference>
<sequence>MTTVSGRSLVLVEYPYKYCNRDDVEVTIQPNERYVLLEKTNENWWHVRKDKRSPPFYIPAKYVKELPADFPSPLDFLQPGGPPSPGPGAGEGPCEVTIRVHSPRRRHKKKTENRLSTFGVPLDVPDPVQKRGGARDLPRARDSPRSPRSRQRAATAPAETPPRSPADELPLPLLVSKVPSFSPADPVVRPTLAKPVETPTVRDLHPVETPSLRDLHPVETPSLRDLQPSEPADHPKPPAEFDDPPETDSDQSDDSEHIYESLSDFPGLRLPDSPVTETAPSHQPPAPAPPPHASQTGSSSPNTALSPNVPDLSKTGPRLALPPFPSPSPGGARHLSADSDEWEVHTDRDSGKEYYFHRASGQSTWDNPLSPFMEPESPQEGQPTPPPEPTPPPSAPAPAPALAPAPAPTPTPTTGGSGWEKHLDEATGRPYFYNQASGETSWAPQGAEPSPAGATGPPGLAKPPPQDVPPPLPDEDYPVDDEAESKPPPTYPKDYSFTKLKRSLIPRVSLDTKPLAGWTRSVDPDGKMVFTSEHSQEQWIKSVDDRGQTYYYLRDGSRSQWNLPELPAPGSSSPKVGNGVEPEGVPVLKNWRQTISPSPFSPTPFSPPKEELKFFPTHVRKISDYSSDAFSSGNSPELLHQPDRFRHQRTPSNQSSDSQQHVGSNASTGPEKSWAQTLEKAGILNKTKIAENGKRLRKNWAQSWTVLHGGVLTFHKDPKSAPTGNANKSNQIVPEFTVELRGANVHWASKDKSSKKHVLELKTRHGSDYLVQYDTESIISDWYKVIVETIRQLDLEHHSEEDEDDEDSDDKRRSSNRQSTTSSGHSSETDQGRVRTKLRKFLQRRPTLQSVKEKGYIRDNVFGCHLDILCYRENTNIPRFVEKCITSVEKRGLGVDGIYRVSGNLAVIQKLRHKADHEENLDLDDGQWEEIHVITGALKLFFRELPEPLFPFSSFDRFIAAIQVSDKRQKVSFIHDLVKGLPLPNLETMKALFSHLIKVVHHGDENRMSVQSVAIVFGPTLLRPETESANMTMHMIFQSQIVELILNEYQQLFGQD</sequence>
<keyword evidence="2" id="KW-0343">GTPase activation</keyword>
<dbReference type="SMART" id="SM00456">
    <property type="entry name" value="WW"/>
    <property type="match status" value="3"/>
</dbReference>
<keyword evidence="10" id="KW-1185">Reference proteome</keyword>
<dbReference type="PROSITE" id="PS50003">
    <property type="entry name" value="PH_DOMAIN"/>
    <property type="match status" value="1"/>
</dbReference>
<evidence type="ECO:0000259" key="7">
    <source>
        <dbReference type="PROSITE" id="PS50020"/>
    </source>
</evidence>
<dbReference type="SUPFAM" id="SSF50729">
    <property type="entry name" value="PH domain-like"/>
    <property type="match status" value="1"/>
</dbReference>
<protein>
    <recommendedName>
        <fullName evidence="11">Rho GTPase activating protein 27</fullName>
    </recommendedName>
</protein>
<comment type="caution">
    <text evidence="9">The sequence shown here is derived from an EMBL/GenBank/DDBJ whole genome shotgun (WGS) entry which is preliminary data.</text>
</comment>
<dbReference type="Gene3D" id="2.30.29.30">
    <property type="entry name" value="Pleckstrin-homology domain (PH domain)/Phosphotyrosine-binding domain (PTB)"/>
    <property type="match status" value="1"/>
</dbReference>
<dbReference type="InterPro" id="IPR008936">
    <property type="entry name" value="Rho_GTPase_activation_prot"/>
</dbReference>
<dbReference type="CDD" id="cd13233">
    <property type="entry name" value="PH_ARHGAP9-like"/>
    <property type="match status" value="1"/>
</dbReference>
<dbReference type="GO" id="GO:0007165">
    <property type="term" value="P:signal transduction"/>
    <property type="evidence" value="ECO:0007669"/>
    <property type="project" value="InterPro"/>
</dbReference>
<evidence type="ECO:0000256" key="3">
    <source>
        <dbReference type="PROSITE-ProRule" id="PRU00192"/>
    </source>
</evidence>
<dbReference type="GO" id="GO:0005737">
    <property type="term" value="C:cytoplasm"/>
    <property type="evidence" value="ECO:0007669"/>
    <property type="project" value="TreeGrafter"/>
</dbReference>
<dbReference type="EMBL" id="JAFJMO010000016">
    <property type="protein sequence ID" value="KAJ8254410.1"/>
    <property type="molecule type" value="Genomic_DNA"/>
</dbReference>
<feature type="compositionally biased region" description="Polar residues" evidence="4">
    <location>
        <begin position="296"/>
        <end position="306"/>
    </location>
</feature>
<accession>A0A9Q1CZW0</accession>
<dbReference type="SMART" id="SM00326">
    <property type="entry name" value="SH3"/>
    <property type="match status" value="1"/>
</dbReference>
<evidence type="ECO:0000256" key="2">
    <source>
        <dbReference type="ARBA" id="ARBA00022468"/>
    </source>
</evidence>
<feature type="domain" description="PH" evidence="6">
    <location>
        <begin position="677"/>
        <end position="791"/>
    </location>
</feature>
<feature type="compositionally biased region" description="Pro residues" evidence="4">
    <location>
        <begin position="460"/>
        <end position="472"/>
    </location>
</feature>
<evidence type="ECO:0008006" key="11">
    <source>
        <dbReference type="Google" id="ProtNLM"/>
    </source>
</evidence>
<evidence type="ECO:0000259" key="8">
    <source>
        <dbReference type="PROSITE" id="PS50238"/>
    </source>
</evidence>
<feature type="compositionally biased region" description="Low complexity" evidence="4">
    <location>
        <begin position="816"/>
        <end position="826"/>
    </location>
</feature>
<dbReference type="PROSITE" id="PS01159">
    <property type="entry name" value="WW_DOMAIN_1"/>
    <property type="match status" value="2"/>
</dbReference>